<feature type="binding site" evidence="6">
    <location>
        <position position="108"/>
    </location>
    <ligand>
        <name>Zn(2+)</name>
        <dbReference type="ChEBI" id="CHEBI:29105"/>
    </ligand>
</feature>
<dbReference type="PROSITE" id="PS00028">
    <property type="entry name" value="ZINC_FINGER_C2H2_1"/>
    <property type="match status" value="15"/>
</dbReference>
<dbReference type="Pfam" id="PF07776">
    <property type="entry name" value="zf-AD"/>
    <property type="match status" value="3"/>
</dbReference>
<dbReference type="PANTHER" id="PTHR24379">
    <property type="entry name" value="KRAB AND ZINC FINGER DOMAIN-CONTAINING"/>
    <property type="match status" value="1"/>
</dbReference>
<evidence type="ECO:0000256" key="5">
    <source>
        <dbReference type="PROSITE-ProRule" id="PRU00042"/>
    </source>
</evidence>
<dbReference type="InterPro" id="IPR036236">
    <property type="entry name" value="Znf_C2H2_sf"/>
</dbReference>
<feature type="domain" description="C2H2-type" evidence="7">
    <location>
        <begin position="1380"/>
        <end position="1408"/>
    </location>
</feature>
<reference evidence="10" key="1">
    <citation type="journal article" date="2015" name="Proc. Natl. Acad. Sci. U.S.A.">
        <title>Genome sequence of the Asian Tiger mosquito, Aedes albopictus, reveals insights into its biology, genetics, and evolution.</title>
        <authorList>
            <person name="Chen X.G."/>
            <person name="Jiang X."/>
            <person name="Gu J."/>
            <person name="Xu M."/>
            <person name="Wu Y."/>
            <person name="Deng Y."/>
            <person name="Zhang C."/>
            <person name="Bonizzoni M."/>
            <person name="Dermauw W."/>
            <person name="Vontas J."/>
            <person name="Armbruster P."/>
            <person name="Huang X."/>
            <person name="Yang Y."/>
            <person name="Zhang H."/>
            <person name="He W."/>
            <person name="Peng H."/>
            <person name="Liu Y."/>
            <person name="Wu K."/>
            <person name="Chen J."/>
            <person name="Lirakis M."/>
            <person name="Topalis P."/>
            <person name="Van Leeuwen T."/>
            <person name="Hall A.B."/>
            <person name="Jiang X."/>
            <person name="Thorpe C."/>
            <person name="Mueller R.L."/>
            <person name="Sun C."/>
            <person name="Waterhouse R.M."/>
            <person name="Yan G."/>
            <person name="Tu Z.J."/>
            <person name="Fang X."/>
            <person name="James A.A."/>
        </authorList>
    </citation>
    <scope>NUCLEOTIDE SEQUENCE [LARGE SCALE GENOMIC DNA]</scope>
    <source>
        <strain evidence="10">Foshan</strain>
    </source>
</reference>
<feature type="binding site" evidence="6">
    <location>
        <position position="775"/>
    </location>
    <ligand>
        <name>Zn(2+)</name>
        <dbReference type="ChEBI" id="CHEBI:29105"/>
    </ligand>
</feature>
<keyword evidence="4 6" id="KW-0862">Zinc</keyword>
<feature type="binding site" evidence="6">
    <location>
        <position position="157"/>
    </location>
    <ligand>
        <name>Zn(2+)</name>
        <dbReference type="ChEBI" id="CHEBI:29105"/>
    </ligand>
</feature>
<feature type="domain" description="C2H2-type" evidence="7">
    <location>
        <begin position="1437"/>
        <end position="1465"/>
    </location>
</feature>
<feature type="binding site" evidence="6">
    <location>
        <position position="854"/>
    </location>
    <ligand>
        <name>Zn(2+)</name>
        <dbReference type="ChEBI" id="CHEBI:29105"/>
    </ligand>
</feature>
<dbReference type="InterPro" id="IPR012934">
    <property type="entry name" value="Znf_AD"/>
</dbReference>
<evidence type="ECO:0000313" key="10">
    <source>
        <dbReference type="Proteomes" id="UP000069940"/>
    </source>
</evidence>
<feature type="domain" description="ZAD" evidence="8">
    <location>
        <begin position="770"/>
        <end position="850"/>
    </location>
</feature>
<keyword evidence="3 5" id="KW-0863">Zinc-finger</keyword>
<evidence type="ECO:0000313" key="9">
    <source>
        <dbReference type="EnsemblMetazoa" id="AALFPA23_012709.P18316"/>
    </source>
</evidence>
<name>A0ABM1YWG5_AEDAL</name>
<evidence type="ECO:0000259" key="8">
    <source>
        <dbReference type="PROSITE" id="PS51915"/>
    </source>
</evidence>
<feature type="binding site" evidence="6">
    <location>
        <position position="71"/>
    </location>
    <ligand>
        <name>Zn(2+)</name>
        <dbReference type="ChEBI" id="CHEBI:29105"/>
    </ligand>
</feature>
<feature type="binding site" evidence="6">
    <location>
        <position position="105"/>
    </location>
    <ligand>
        <name>Zn(2+)</name>
        <dbReference type="ChEBI" id="CHEBI:29105"/>
    </ligand>
</feature>
<evidence type="ECO:0008006" key="11">
    <source>
        <dbReference type="Google" id="ProtNLM"/>
    </source>
</evidence>
<feature type="domain" description="C2H2-type" evidence="7">
    <location>
        <begin position="1320"/>
        <end position="1348"/>
    </location>
</feature>
<dbReference type="PROSITE" id="PS50157">
    <property type="entry name" value="ZINC_FINGER_C2H2_2"/>
    <property type="match status" value="14"/>
</dbReference>
<feature type="binding site" evidence="6">
    <location>
        <position position="68"/>
    </location>
    <ligand>
        <name>Zn(2+)</name>
        <dbReference type="ChEBI" id="CHEBI:29105"/>
    </ligand>
</feature>
<feature type="domain" description="C2H2-type" evidence="7">
    <location>
        <begin position="1409"/>
        <end position="1436"/>
    </location>
</feature>
<feature type="binding site" evidence="6">
    <location>
        <position position="826"/>
    </location>
    <ligand>
        <name>Zn(2+)</name>
        <dbReference type="ChEBI" id="CHEBI:29105"/>
    </ligand>
</feature>
<dbReference type="PROSITE" id="PS51915">
    <property type="entry name" value="ZAD"/>
    <property type="match status" value="4"/>
</dbReference>
<dbReference type="PANTHER" id="PTHR24379:SF121">
    <property type="entry name" value="C2H2-TYPE DOMAIN-CONTAINING PROTEIN"/>
    <property type="match status" value="1"/>
</dbReference>
<dbReference type="SMART" id="SM00355">
    <property type="entry name" value="ZnF_C2H2"/>
    <property type="match status" value="28"/>
</dbReference>
<feature type="domain" description="ZAD" evidence="8">
    <location>
        <begin position="852"/>
        <end position="930"/>
    </location>
</feature>
<feature type="binding site" evidence="6">
    <location>
        <position position="906"/>
    </location>
    <ligand>
        <name>Zn(2+)</name>
        <dbReference type="ChEBI" id="CHEBI:29105"/>
    </ligand>
</feature>
<feature type="binding site" evidence="6">
    <location>
        <position position="16"/>
    </location>
    <ligand>
        <name>Zn(2+)</name>
        <dbReference type="ChEBI" id="CHEBI:29105"/>
    </ligand>
</feature>
<dbReference type="Pfam" id="PF00096">
    <property type="entry name" value="zf-C2H2"/>
    <property type="match status" value="5"/>
</dbReference>
<dbReference type="Pfam" id="PF12874">
    <property type="entry name" value="zf-met"/>
    <property type="match status" value="1"/>
</dbReference>
<feature type="domain" description="C2H2-type" evidence="7">
    <location>
        <begin position="561"/>
        <end position="589"/>
    </location>
</feature>
<feature type="domain" description="C2H2-type" evidence="7">
    <location>
        <begin position="1351"/>
        <end position="1379"/>
    </location>
</feature>
<feature type="binding site" evidence="6">
    <location>
        <position position="772"/>
    </location>
    <ligand>
        <name>Zn(2+)</name>
        <dbReference type="ChEBI" id="CHEBI:29105"/>
    </ligand>
</feature>
<reference evidence="9" key="2">
    <citation type="submission" date="2025-05" db="UniProtKB">
        <authorList>
            <consortium name="EnsemblMetazoa"/>
        </authorList>
    </citation>
    <scope>IDENTIFICATION</scope>
    <source>
        <strain evidence="9">Foshan</strain>
    </source>
</reference>
<feature type="domain" description="ZAD" evidence="8">
    <location>
        <begin position="14"/>
        <end position="95"/>
    </location>
</feature>
<evidence type="ECO:0000259" key="7">
    <source>
        <dbReference type="PROSITE" id="PS50157"/>
    </source>
</evidence>
<keyword evidence="1 6" id="KW-0479">Metal-binding</keyword>
<dbReference type="SUPFAM" id="SSF57716">
    <property type="entry name" value="Glucocorticoid receptor-like (DNA-binding domain)"/>
    <property type="match status" value="4"/>
</dbReference>
<accession>A0ABM1YWG5</accession>
<proteinExistence type="predicted"/>
<feature type="domain" description="C2H2-type" evidence="7">
    <location>
        <begin position="1189"/>
        <end position="1216"/>
    </location>
</feature>
<dbReference type="GeneID" id="109429699"/>
<feature type="binding site" evidence="6">
    <location>
        <position position="823"/>
    </location>
    <ligand>
        <name>Zn(2+)</name>
        <dbReference type="ChEBI" id="CHEBI:29105"/>
    </ligand>
</feature>
<feature type="domain" description="C2H2-type" evidence="7">
    <location>
        <begin position="389"/>
        <end position="416"/>
    </location>
</feature>
<feature type="binding site" evidence="6">
    <location>
        <position position="19"/>
    </location>
    <ligand>
        <name>Zn(2+)</name>
        <dbReference type="ChEBI" id="CHEBI:29105"/>
    </ligand>
</feature>
<feature type="domain" description="C2H2-type" evidence="7">
    <location>
        <begin position="676"/>
        <end position="703"/>
    </location>
</feature>
<feature type="domain" description="C2H2-type" evidence="7">
    <location>
        <begin position="1466"/>
        <end position="1493"/>
    </location>
</feature>
<evidence type="ECO:0000256" key="1">
    <source>
        <dbReference type="ARBA" id="ARBA00022723"/>
    </source>
</evidence>
<evidence type="ECO:0000256" key="4">
    <source>
        <dbReference type="ARBA" id="ARBA00022833"/>
    </source>
</evidence>
<dbReference type="Gene3D" id="3.30.160.60">
    <property type="entry name" value="Classic Zinc Finger"/>
    <property type="match status" value="15"/>
</dbReference>
<evidence type="ECO:0000256" key="6">
    <source>
        <dbReference type="PROSITE-ProRule" id="PRU01263"/>
    </source>
</evidence>
<feature type="binding site" evidence="6">
    <location>
        <position position="154"/>
    </location>
    <ligand>
        <name>Zn(2+)</name>
        <dbReference type="ChEBI" id="CHEBI:29105"/>
    </ligand>
</feature>
<protein>
    <recommendedName>
        <fullName evidence="11">C2h2-type zn-finger protein</fullName>
    </recommendedName>
</protein>
<organism evidence="9 10">
    <name type="scientific">Aedes albopictus</name>
    <name type="common">Asian tiger mosquito</name>
    <name type="synonym">Stegomyia albopicta</name>
    <dbReference type="NCBI Taxonomy" id="7160"/>
    <lineage>
        <taxon>Eukaryota</taxon>
        <taxon>Metazoa</taxon>
        <taxon>Ecdysozoa</taxon>
        <taxon>Arthropoda</taxon>
        <taxon>Hexapoda</taxon>
        <taxon>Insecta</taxon>
        <taxon>Pterygota</taxon>
        <taxon>Neoptera</taxon>
        <taxon>Endopterygota</taxon>
        <taxon>Diptera</taxon>
        <taxon>Nematocera</taxon>
        <taxon>Culicoidea</taxon>
        <taxon>Culicidae</taxon>
        <taxon>Culicinae</taxon>
        <taxon>Aedini</taxon>
        <taxon>Aedes</taxon>
        <taxon>Stegomyia</taxon>
    </lineage>
</organism>
<feature type="binding site" evidence="6">
    <location>
        <position position="857"/>
    </location>
    <ligand>
        <name>Zn(2+)</name>
        <dbReference type="ChEBI" id="CHEBI:29105"/>
    </ligand>
</feature>
<dbReference type="SMART" id="SM00868">
    <property type="entry name" value="zf-AD"/>
    <property type="match status" value="4"/>
</dbReference>
<feature type="domain" description="ZAD" evidence="8">
    <location>
        <begin position="103"/>
        <end position="181"/>
    </location>
</feature>
<dbReference type="InterPro" id="IPR013087">
    <property type="entry name" value="Znf_C2H2_type"/>
</dbReference>
<keyword evidence="10" id="KW-1185">Reference proteome</keyword>
<feature type="domain" description="C2H2-type" evidence="7">
    <location>
        <begin position="647"/>
        <end position="675"/>
    </location>
</feature>
<feature type="domain" description="C2H2-type" evidence="7">
    <location>
        <begin position="590"/>
        <end position="618"/>
    </location>
</feature>
<evidence type="ECO:0000256" key="2">
    <source>
        <dbReference type="ARBA" id="ARBA00022737"/>
    </source>
</evidence>
<feature type="domain" description="C2H2-type" evidence="7">
    <location>
        <begin position="530"/>
        <end position="557"/>
    </location>
</feature>
<feature type="binding site" evidence="6">
    <location>
        <position position="903"/>
    </location>
    <ligand>
        <name>Zn(2+)</name>
        <dbReference type="ChEBI" id="CHEBI:29105"/>
    </ligand>
</feature>
<sequence length="1525" mass="177023">MMATSSIKPRLNTLRCRTCLAEEVTELISLHCRCDSHGKLVAEMLSELAPQTRLDHMSEIDTLPQHICDHCLAQLDAAFEFRQQAQNIVRAIENQQSSPDKEDCCRLCQRDYLDELISVFCVSGAEDKLIADMIKDACGVARPLANDGLPQNICGECFDTLSANYAFWITIVKSDLSLRNTANQVKLKSKLPLPTAKTKFVPQLEEDMDPFLYLDCLDMDADQLMKVFSTTEDAEYYEQLTFFGVICCCGKLLENDNEWQKHRREIHTIQEQVPTARNKCDICYFKFKYNTQLIDHLENREKKQFYRCKICNVLTKEWRNLQLHFEFTRFHPILDDSEEERTGFDARAGTIYTPPGTCCDCYEEFETGESLLQHTLECHYPEREDHPAFQCMICYNSFADKQSLLKHQLTYKGTREYHCLESACNFRTTNRFDMKEHIESGSHVNASMLPAVSPEPEITEYFCCFFMCTASFETYEALQQHCESDHVEQRLTNQIVLAGITDYVCPLCIRHFPTDSAFRKHIQKQSERNHVCGTCGKKFFARDTLLQHEKIHTGTQTKTSYTCNRCGATYVGKYTLERHIKKIHEGVLPELCTTCGKRFGHKPALRNHIANVHLKERPHKCLICFKQFGAKVSLQKHMLIHSDDRPFKCPLCDNTYKNGSDLKRHDESVHQNIRPFVCELCEASFTRKRELQVHMTRHTRDRFFKCNEDGCNFSTNVNKRMEEHMNKHYEEKYSEYSTSKNSFKSRLPCFPIILYYMESTPCLDAKQALLQCRLCLADDLDELISLRCRCASHQDKMLVEMITEVTRLDTFDREADTLPQHICSRCLTQLDAAYSFLRIAKDALAALDRCGDRCQICQRDAVDELISMFCVSASDGQLIVDMLRDVCGVPRPEEDGDQPHYVCRECFELLSAVYSFRNMVLESDSRWRGTFELETNDTVEIGDPIKIEPMEVHDEDILITSTRETRNAYLQEQAKIKDDEAENACAEASTLSSSPKLPAKYDNSGDPFIYLDSAEVDVERLKPLLFTQENAEYYDQLLFKGTICCCRKLLRDHSEWQIHCKETHSDSAEETVITSSAIECKICNRKFKSASQYKEHIQSRQENIFYRCKICNIMTRERSALADHFEFTRFHPIFHNSETVRSYFEERVETNYESSGDCCGCSEQFESGKALLEHTKAVHYPLGDDRPTFQCLVCYTSFANKQSLYKHQLAYSTTKTYRCRKAKCAFQSIGLSAEIKKHIESDKHHFKPTEFFCCFYGCYETFGSNQALEQHCVEDHAEQRINNGRFSANATSNVCWLCNRQLATDKAYREHLRGQYDRKYVCSTCGRKFISHAGVVQHEKDTHLVAETRSFPCDRCSTTFSKQIYLTKHIRTVHDNIRTESCSFCEKRFANKRALKEHIKNKHMAEKPYKCTECSMTFGNRFNLRRHLSTHSTERPHTCSHCSNTYRYQSDMKRHIDAVHLGNKPFACEVCDARFIRTRDLQVHMMRHTKTKLYKCTAPDCDYSTNFRKTLDEHLLEHYDGMKCV</sequence>
<dbReference type="SUPFAM" id="SSF57667">
    <property type="entry name" value="beta-beta-alpha zinc fingers"/>
    <property type="match status" value="9"/>
</dbReference>
<keyword evidence="2" id="KW-0677">Repeat</keyword>
<dbReference type="EnsemblMetazoa" id="AALFPA23_012709.R18316">
    <property type="protein sequence ID" value="AALFPA23_012709.P18316"/>
    <property type="gene ID" value="AALFPA23_012709"/>
</dbReference>
<dbReference type="RefSeq" id="XP_062703547.1">
    <property type="nucleotide sequence ID" value="XM_062847563.1"/>
</dbReference>
<evidence type="ECO:0000256" key="3">
    <source>
        <dbReference type="ARBA" id="ARBA00022771"/>
    </source>
</evidence>
<dbReference type="Proteomes" id="UP000069940">
    <property type="component" value="Unassembled WGS sequence"/>
</dbReference>
<feature type="domain" description="C2H2-type" evidence="7">
    <location>
        <begin position="619"/>
        <end position="646"/>
    </location>
</feature>
<dbReference type="Gene3D" id="3.40.1800.20">
    <property type="match status" value="2"/>
</dbReference>